<dbReference type="RefSeq" id="WP_152817054.1">
    <property type="nucleotide sequence ID" value="NZ_VJXX01000007.1"/>
</dbReference>
<comment type="caution">
    <text evidence="2">The sequence shown here is derived from an EMBL/GenBank/DDBJ whole genome shotgun (WGS) entry which is preliminary data.</text>
</comment>
<keyword evidence="1" id="KW-0812">Transmembrane</keyword>
<proteinExistence type="predicted"/>
<gene>
    <name evidence="2" type="ORF">FNH21_16025</name>
</gene>
<reference evidence="3" key="1">
    <citation type="submission" date="2019-07" db="EMBL/GenBank/DDBJ databases">
        <title>Arthrobacter KR32 sp. nov., isolated from mountain cheese made of cows milk.</title>
        <authorList>
            <person name="Flegler A."/>
        </authorList>
    </citation>
    <scope>NUCLEOTIDE SEQUENCE [LARGE SCALE GENOMIC DNA]</scope>
    <source>
        <strain evidence="3">KR32</strain>
    </source>
</reference>
<dbReference type="Proteomes" id="UP000326464">
    <property type="component" value="Unassembled WGS sequence"/>
</dbReference>
<dbReference type="AlphaFoldDB" id="A0A7X1NSH2"/>
<keyword evidence="1" id="KW-0472">Membrane</keyword>
<organism evidence="2 3">
    <name type="scientific">Arthrobacter bussei</name>
    <dbReference type="NCBI Taxonomy" id="2594179"/>
    <lineage>
        <taxon>Bacteria</taxon>
        <taxon>Bacillati</taxon>
        <taxon>Actinomycetota</taxon>
        <taxon>Actinomycetes</taxon>
        <taxon>Micrococcales</taxon>
        <taxon>Micrococcaceae</taxon>
        <taxon>Arthrobacter</taxon>
    </lineage>
</organism>
<feature type="transmembrane region" description="Helical" evidence="1">
    <location>
        <begin position="7"/>
        <end position="26"/>
    </location>
</feature>
<protein>
    <submittedName>
        <fullName evidence="2">Uncharacterized protein</fullName>
    </submittedName>
</protein>
<sequence length="81" mass="8107">MMSGKKYVWFVVAGGCFVAAALVFGGRSLLLDWLGTSPAYRTVIAAGWVLLAAGAGAVARGCTAEAPDGDASRGATEGSTP</sequence>
<keyword evidence="3" id="KW-1185">Reference proteome</keyword>
<feature type="transmembrane region" description="Helical" evidence="1">
    <location>
        <begin position="38"/>
        <end position="59"/>
    </location>
</feature>
<name>A0A7X1NSH2_9MICC</name>
<evidence type="ECO:0000256" key="1">
    <source>
        <dbReference type="SAM" id="Phobius"/>
    </source>
</evidence>
<evidence type="ECO:0000313" key="2">
    <source>
        <dbReference type="EMBL" id="MPY12201.1"/>
    </source>
</evidence>
<evidence type="ECO:0000313" key="3">
    <source>
        <dbReference type="Proteomes" id="UP000326464"/>
    </source>
</evidence>
<dbReference type="EMBL" id="VJXX01000007">
    <property type="protein sequence ID" value="MPY12201.1"/>
    <property type="molecule type" value="Genomic_DNA"/>
</dbReference>
<keyword evidence="1" id="KW-1133">Transmembrane helix</keyword>
<accession>A0A7X1NSH2</accession>